<dbReference type="EMBL" id="AJMT01000007">
    <property type="protein sequence ID" value="EIG30405.1"/>
    <property type="molecule type" value="Genomic_DNA"/>
</dbReference>
<organism evidence="1 2">
    <name type="scientific">Neisseria sicca VK64</name>
    <dbReference type="NCBI Taxonomy" id="1095748"/>
    <lineage>
        <taxon>Bacteria</taxon>
        <taxon>Pseudomonadati</taxon>
        <taxon>Pseudomonadota</taxon>
        <taxon>Betaproteobacteria</taxon>
        <taxon>Neisseriales</taxon>
        <taxon>Neisseriaceae</taxon>
        <taxon>Neisseria</taxon>
    </lineage>
</organism>
<evidence type="ECO:0000313" key="2">
    <source>
        <dbReference type="Proteomes" id="UP000004473"/>
    </source>
</evidence>
<reference evidence="1 2" key="1">
    <citation type="submission" date="2012-04" db="EMBL/GenBank/DDBJ databases">
        <authorList>
            <person name="Harkins D.M."/>
            <person name="Madupu R."/>
            <person name="Durkin A.S."/>
            <person name="Torralba M."/>
            <person name="Methe B."/>
            <person name="Sutton G.G."/>
            <person name="Nelson K.E."/>
        </authorList>
    </citation>
    <scope>NUCLEOTIDE SEQUENCE [LARGE SCALE GENOMIC DNA]</scope>
    <source>
        <strain evidence="1 2">VK64</strain>
    </source>
</reference>
<dbReference type="RefSeq" id="WP_003762797.1">
    <property type="nucleotide sequence ID" value="NZ_AJMT01000007.1"/>
</dbReference>
<dbReference type="Proteomes" id="UP000004473">
    <property type="component" value="Unassembled WGS sequence"/>
</dbReference>
<dbReference type="InterPro" id="IPR021352">
    <property type="entry name" value="DUF2971"/>
</dbReference>
<accession>I2NX44</accession>
<proteinExistence type="predicted"/>
<dbReference type="Pfam" id="PF11185">
    <property type="entry name" value="DUF2971"/>
    <property type="match status" value="1"/>
</dbReference>
<dbReference type="PATRIC" id="fig|1095748.3.peg.110"/>
<comment type="caution">
    <text evidence="1">The sequence shown here is derived from an EMBL/GenBank/DDBJ whole genome shotgun (WGS) entry which is preliminary data.</text>
</comment>
<gene>
    <name evidence="1" type="ORF">HMPREF1051_1278</name>
</gene>
<name>I2NX44_NEISI</name>
<protein>
    <submittedName>
        <fullName evidence="1">PF11185 family protein</fullName>
    </submittedName>
</protein>
<evidence type="ECO:0000313" key="1">
    <source>
        <dbReference type="EMBL" id="EIG30405.1"/>
    </source>
</evidence>
<sequence length="286" mass="33447">MFDSININSLVDKTIYHYCDAHAFLSICQNKKLWFNDLHSMNDFSERHYGYEIWELSASQVISEEIGKMVTEDEKNKKIQELKVFLDKIDEFMHLSGRKYIYTAACFSRNSDLLSQWRGYANDGQGYCIGFDIDYLLQLNSYAVSVLYNREKQVKESVEEICHLIQLIKNEKWQEFEELVEMYCLNTAALKNSSFSEEEEVRLLYPLSVDENLKVNDILTNPPMDVKFRIKQNIPTPYIEIPFDKGAIREVIIGPKNPVLETAISIFLETNSLRDVKVRRSIIPYC</sequence>
<dbReference type="AlphaFoldDB" id="I2NX44"/>